<evidence type="ECO:0000256" key="8">
    <source>
        <dbReference type="ARBA" id="ARBA00023303"/>
    </source>
</evidence>
<sequence length="238" mass="26320">MCAQKYTLQVPILERDYDSVSCGGGSVSGVGGYSVTSFGGNGSDRSYTPVIARAAPRGTERYSYCICCFVLLCLTVPTIMMCGLFLLNPFLQVRDFRPTRCRVVNSTLTEYSRCDACVPWTCLQVFVEHSMEADGVDNETAAYALPPVAMLRDNEQLLFQNFACSYSPWKKSAILQYQLDHGVAGRSYACLRAETDSTRVIRHRTISMAVVVNAMAWPGCTAVVCIVSILSFLKKRYS</sequence>
<feature type="transmembrane region" description="Helical" evidence="9">
    <location>
        <begin position="62"/>
        <end position="87"/>
    </location>
</feature>
<organism evidence="10 11">
    <name type="scientific">Priapulus caudatus</name>
    <name type="common">Priapulid worm</name>
    <dbReference type="NCBI Taxonomy" id="37621"/>
    <lineage>
        <taxon>Eukaryota</taxon>
        <taxon>Metazoa</taxon>
        <taxon>Ecdysozoa</taxon>
        <taxon>Scalidophora</taxon>
        <taxon>Priapulida</taxon>
        <taxon>Priapulimorpha</taxon>
        <taxon>Priapulimorphida</taxon>
        <taxon>Priapulidae</taxon>
        <taxon>Priapulus</taxon>
    </lineage>
</organism>
<gene>
    <name evidence="11" type="primary">LOC106808721</name>
</gene>
<evidence type="ECO:0000256" key="5">
    <source>
        <dbReference type="ARBA" id="ARBA00023065"/>
    </source>
</evidence>
<accession>A0ABM1E4B5</accession>
<dbReference type="GeneID" id="106808721"/>
<name>A0ABM1E4B5_PRICU</name>
<evidence type="ECO:0000256" key="7">
    <source>
        <dbReference type="ARBA" id="ARBA00023180"/>
    </source>
</evidence>
<evidence type="ECO:0000256" key="2">
    <source>
        <dbReference type="ARBA" id="ARBA00022448"/>
    </source>
</evidence>
<evidence type="ECO:0000256" key="3">
    <source>
        <dbReference type="ARBA" id="ARBA00022692"/>
    </source>
</evidence>
<evidence type="ECO:0000313" key="10">
    <source>
        <dbReference type="Proteomes" id="UP000695022"/>
    </source>
</evidence>
<keyword evidence="8" id="KW-0407">Ion channel</keyword>
<keyword evidence="7" id="KW-0325">Glycoprotein</keyword>
<evidence type="ECO:0000256" key="1">
    <source>
        <dbReference type="ARBA" id="ARBA00004141"/>
    </source>
</evidence>
<keyword evidence="3 9" id="KW-0812">Transmembrane</keyword>
<evidence type="ECO:0000256" key="6">
    <source>
        <dbReference type="ARBA" id="ARBA00023136"/>
    </source>
</evidence>
<dbReference type="Proteomes" id="UP000695022">
    <property type="component" value="Unplaced"/>
</dbReference>
<dbReference type="InterPro" id="IPR003930">
    <property type="entry name" value="K_chnl_Ca-activ_BK_bsu"/>
</dbReference>
<reference evidence="11" key="1">
    <citation type="submission" date="2025-08" db="UniProtKB">
        <authorList>
            <consortium name="RefSeq"/>
        </authorList>
    </citation>
    <scope>IDENTIFICATION</scope>
</reference>
<keyword evidence="10" id="KW-1185">Reference proteome</keyword>
<keyword evidence="4 9" id="KW-1133">Transmembrane helix</keyword>
<keyword evidence="2" id="KW-0813">Transport</keyword>
<dbReference type="RefSeq" id="XP_014667036.1">
    <property type="nucleotide sequence ID" value="XM_014811550.1"/>
</dbReference>
<dbReference type="PANTHER" id="PTHR10258">
    <property type="entry name" value="CALCIUM-ACTIVATED POTASSIUM CHANNEL SUBUNIT BETA"/>
    <property type="match status" value="1"/>
</dbReference>
<comment type="subcellular location">
    <subcellularLocation>
        <location evidence="1">Membrane</location>
        <topology evidence="1">Multi-pass membrane protein</topology>
    </subcellularLocation>
</comment>
<evidence type="ECO:0000313" key="11">
    <source>
        <dbReference type="RefSeq" id="XP_014667036.1"/>
    </source>
</evidence>
<feature type="transmembrane region" description="Helical" evidence="9">
    <location>
        <begin position="214"/>
        <end position="233"/>
    </location>
</feature>
<protein>
    <submittedName>
        <fullName evidence="11">Uncharacterized protein LOC106808721</fullName>
    </submittedName>
</protein>
<keyword evidence="6 9" id="KW-0472">Membrane</keyword>
<evidence type="ECO:0000256" key="9">
    <source>
        <dbReference type="SAM" id="Phobius"/>
    </source>
</evidence>
<evidence type="ECO:0000256" key="4">
    <source>
        <dbReference type="ARBA" id="ARBA00022989"/>
    </source>
</evidence>
<dbReference type="PANTHER" id="PTHR10258:SF8">
    <property type="entry name" value="CALCIUM-ACTIVATED POTASSIUM CHANNEL BK ALPHA SUBUNIT DOMAIN-CONTAINING PROTEIN"/>
    <property type="match status" value="1"/>
</dbReference>
<proteinExistence type="predicted"/>
<keyword evidence="5" id="KW-0406">Ion transport</keyword>